<name>A0A8J3Y3D3_9ACTN</name>
<dbReference type="AlphaFoldDB" id="A0A8J3Y3D3"/>
<comment type="caution">
    <text evidence="2">The sequence shown here is derived from an EMBL/GenBank/DDBJ whole genome shotgun (WGS) entry which is preliminary data.</text>
</comment>
<evidence type="ECO:0000256" key="1">
    <source>
        <dbReference type="SAM" id="MobiDB-lite"/>
    </source>
</evidence>
<reference evidence="2" key="1">
    <citation type="submission" date="2021-01" db="EMBL/GenBank/DDBJ databases">
        <title>Whole genome shotgun sequence of Spirilliplanes yamanashiensis NBRC 15828.</title>
        <authorList>
            <person name="Komaki H."/>
            <person name="Tamura T."/>
        </authorList>
    </citation>
    <scope>NUCLEOTIDE SEQUENCE</scope>
    <source>
        <strain evidence="2">NBRC 15828</strain>
    </source>
</reference>
<evidence type="ECO:0000313" key="3">
    <source>
        <dbReference type="Proteomes" id="UP000652013"/>
    </source>
</evidence>
<dbReference type="EMBL" id="BOOY01000001">
    <property type="protein sequence ID" value="GIJ00787.1"/>
    <property type="molecule type" value="Genomic_DNA"/>
</dbReference>
<protein>
    <submittedName>
        <fullName evidence="2">Uncharacterized protein</fullName>
    </submittedName>
</protein>
<proteinExistence type="predicted"/>
<gene>
    <name evidence="2" type="ORF">Sya03_01390</name>
</gene>
<organism evidence="2 3">
    <name type="scientific">Spirilliplanes yamanashiensis</name>
    <dbReference type="NCBI Taxonomy" id="42233"/>
    <lineage>
        <taxon>Bacteria</taxon>
        <taxon>Bacillati</taxon>
        <taxon>Actinomycetota</taxon>
        <taxon>Actinomycetes</taxon>
        <taxon>Micromonosporales</taxon>
        <taxon>Micromonosporaceae</taxon>
        <taxon>Spirilliplanes</taxon>
    </lineage>
</organism>
<feature type="region of interest" description="Disordered" evidence="1">
    <location>
        <begin position="17"/>
        <end position="55"/>
    </location>
</feature>
<feature type="compositionally biased region" description="Low complexity" evidence="1">
    <location>
        <begin position="35"/>
        <end position="55"/>
    </location>
</feature>
<accession>A0A8J3Y3D3</accession>
<keyword evidence="3" id="KW-1185">Reference proteome</keyword>
<dbReference type="Proteomes" id="UP000652013">
    <property type="component" value="Unassembled WGS sequence"/>
</dbReference>
<sequence length="70" mass="6933">MTVTTIAASHEYGFSRSSTVLSRRRTTAGRDRRPSSPSGGRTGSSPPAAGAAGAVDVSASAVAAGITPRS</sequence>
<evidence type="ECO:0000313" key="2">
    <source>
        <dbReference type="EMBL" id="GIJ00787.1"/>
    </source>
</evidence>